<evidence type="ECO:0000313" key="1">
    <source>
        <dbReference type="EMBL" id="CAH2043530.1"/>
    </source>
</evidence>
<gene>
    <name evidence="1" type="ORF">IPOD504_LOCUS4335</name>
</gene>
<accession>A0ABN8HY11</accession>
<name>A0ABN8HY11_9NEOP</name>
<feature type="non-terminal residue" evidence="1">
    <location>
        <position position="1"/>
    </location>
</feature>
<evidence type="ECO:0008006" key="3">
    <source>
        <dbReference type="Google" id="ProtNLM"/>
    </source>
</evidence>
<proteinExistence type="predicted"/>
<evidence type="ECO:0000313" key="2">
    <source>
        <dbReference type="Proteomes" id="UP000837857"/>
    </source>
</evidence>
<keyword evidence="2" id="KW-1185">Reference proteome</keyword>
<dbReference type="Proteomes" id="UP000837857">
    <property type="component" value="Chromosome 15"/>
</dbReference>
<sequence length="106" mass="11939">MFLDPKANSPLRHASAPTPLHRCVFVALLPPFIFAGDPPVTNDPYTRGGLYFANFNRIRDNRRRSASKTQRSRPAAEVTVLWSITRFLSALGNFTVLFVTQQVFDS</sequence>
<protein>
    <recommendedName>
        <fullName evidence="3">Secreted protein</fullName>
    </recommendedName>
</protein>
<organism evidence="1 2">
    <name type="scientific">Iphiclides podalirius</name>
    <name type="common">scarce swallowtail</name>
    <dbReference type="NCBI Taxonomy" id="110791"/>
    <lineage>
        <taxon>Eukaryota</taxon>
        <taxon>Metazoa</taxon>
        <taxon>Ecdysozoa</taxon>
        <taxon>Arthropoda</taxon>
        <taxon>Hexapoda</taxon>
        <taxon>Insecta</taxon>
        <taxon>Pterygota</taxon>
        <taxon>Neoptera</taxon>
        <taxon>Endopterygota</taxon>
        <taxon>Lepidoptera</taxon>
        <taxon>Glossata</taxon>
        <taxon>Ditrysia</taxon>
        <taxon>Papilionoidea</taxon>
        <taxon>Papilionidae</taxon>
        <taxon>Papilioninae</taxon>
        <taxon>Iphiclides</taxon>
    </lineage>
</organism>
<dbReference type="EMBL" id="OW152827">
    <property type="protein sequence ID" value="CAH2043530.1"/>
    <property type="molecule type" value="Genomic_DNA"/>
</dbReference>
<reference evidence="1" key="1">
    <citation type="submission" date="2022-03" db="EMBL/GenBank/DDBJ databases">
        <authorList>
            <person name="Martin H S."/>
        </authorList>
    </citation>
    <scope>NUCLEOTIDE SEQUENCE</scope>
</reference>